<feature type="disulfide bond" evidence="20">
    <location>
        <begin position="780"/>
        <end position="789"/>
    </location>
</feature>
<dbReference type="PRINTS" id="PR01983">
    <property type="entry name" value="NOTCH"/>
</dbReference>
<keyword evidence="7" id="KW-0677">Repeat</keyword>
<dbReference type="InterPro" id="IPR002110">
    <property type="entry name" value="Ankyrin_rpt"/>
</dbReference>
<name>A0A177BAT8_9BILA</name>
<evidence type="ECO:0000256" key="13">
    <source>
        <dbReference type="ARBA" id="ARBA00023136"/>
    </source>
</evidence>
<evidence type="ECO:0000256" key="19">
    <source>
        <dbReference type="PROSITE-ProRule" id="PRU00023"/>
    </source>
</evidence>
<keyword evidence="9" id="KW-0914">Notch signaling pathway</keyword>
<feature type="domain" description="EGF-like" evidence="23">
    <location>
        <begin position="710"/>
        <end position="749"/>
    </location>
</feature>
<feature type="disulfide bond" evidence="20">
    <location>
        <begin position="799"/>
        <end position="816"/>
    </location>
</feature>
<feature type="domain" description="EGF-like" evidence="23">
    <location>
        <begin position="475"/>
        <end position="511"/>
    </location>
</feature>
<feature type="disulfide bond" evidence="20">
    <location>
        <begin position="599"/>
        <end position="609"/>
    </location>
</feature>
<dbReference type="PROSITE" id="PS50297">
    <property type="entry name" value="ANK_REP_REGION"/>
    <property type="match status" value="3"/>
</dbReference>
<dbReference type="InterPro" id="IPR051022">
    <property type="entry name" value="Notch_Cell-Fate_Det"/>
</dbReference>
<keyword evidence="25" id="KW-1185">Reference proteome</keyword>
<evidence type="ECO:0000256" key="7">
    <source>
        <dbReference type="ARBA" id="ARBA00022737"/>
    </source>
</evidence>
<dbReference type="EMBL" id="LWCA01000061">
    <property type="protein sequence ID" value="OAF71325.1"/>
    <property type="molecule type" value="Genomic_DNA"/>
</dbReference>
<evidence type="ECO:0000256" key="2">
    <source>
        <dbReference type="ARBA" id="ARBA00004251"/>
    </source>
</evidence>
<dbReference type="GO" id="GO:0032991">
    <property type="term" value="C:protein-containing complex"/>
    <property type="evidence" value="ECO:0007669"/>
    <property type="project" value="TreeGrafter"/>
</dbReference>
<dbReference type="InterPro" id="IPR000742">
    <property type="entry name" value="EGF"/>
</dbReference>
<evidence type="ECO:0000256" key="20">
    <source>
        <dbReference type="PROSITE-ProRule" id="PRU00076"/>
    </source>
</evidence>
<keyword evidence="12 19" id="KW-0040">ANK repeat</keyword>
<evidence type="ECO:0000256" key="11">
    <source>
        <dbReference type="ARBA" id="ARBA00023015"/>
    </source>
</evidence>
<sequence length="1833" mass="208560">MKLFIFLFLYIFKLYSFSSPISGYVNFKPDNITYINETNSNYTSIHHKLNKRSIFEDIPYRLPCLHDSVNVVLSKVQCQCNNDYYIGNLCQYVNPCYNKDNKCIDGAICNPIIKDYTVSINCTCDKDDCYKPKESNCLCMNDGVCEDGTCLCNYPFHGSYCEMSSLCNPNPCERNGKCEQISFDMFICHCKDGWTGPRCLDDLNECELNPCFHNGKCRNLLADFECECPPQWHGKTCELSMKPCVSHKCLHAIECIVTGNYTYKCVCLEGYTGADCEKKINYCENNECENDSLCVPINNSYSCHCDEGFTGLFCQTDIDECDTNICQHGQCVNVHGGFYCNCELKYYGDICDKKYEECDSEYCNGGDCYLKNNHYYCFCPKGSTGSKCELKDKCYFDNKCYGNSTCVVNFATGDAQCNCPMGFMGDLCDIDYPECIHHHPTENPLCFNGGTCRDILGGYVCDCQPGFEGFSCLLLSNACWSNPCENQGVCHHVKDTYYCECTIDYTGETCNNYNDPCLKKNLCSSHSLCIGLRDGVSGYKCDCDFNYSGKFCDIYTDPCSLKPCQFGGHCLHHNNTKGYMCQCVDDNYGENCEYHTNFCQNYKCINGYCVVKKSNPKCVCNDGYVGIYCQKFYDYCENNPCLHNGGCKSLIGDFECTCPEGTTGKICEIIESKCYEKPCHNNSKCTSISNGDYICKCESNYFGKNCQFHASKICNYSNCDGNKYCQLNSEKRPNYTCKCLPTFTGLYCDLAKKHICYENSPCLNNSNCIELPDKNFTCKCIDGFSGKLCENVNLNCNNCSNEGKCHRSSNKLGYICECVNEFYGLNCEFKSGGSCFKKCLNGKCLMKVENSKVTPMCICSHFYAGEMCQHVSCEMCFNGGKCIENAGKFYCDCPIGFTGKQCHIVINHCDKNICGSQKICINYVNGYKCEAISTNFYKKAWQHCSSSNCHLKFKNNYCDDDCNSSVCNFDGFDCGNVAKDVKIDIKLSILFFIECQLMEIDMYDVTANLKKLFHVNSILLEEVQDTMCPSSKQKCCNIVHRIFNNANASTFIESEQEAENFLLSAVAKRVSGLPHEGKIYDVETVDLNKSDYSYSIIVAVNILVVSLFILLVVIRKRLLNLTYYPSGHSATKNPRNLLNLDKLLRPLDNGAYLSIPNKDDGNYPVKIIPEIKKLPSNVLRSNQTKLMELILTKQVMSMKHECVSLINGQIECTIQQSMNDINYPCTSGETALHIAASCMDVETIKVLIKYKSDVNILDNEGYTPLHTAVYYLSAKTVAVLLEASVKTNLKCQGGLTPINLASRLKFYPTFQLLFDANCDLNIPDTMNHSLPIHWASISGDASILNLILTKFTNVSVANNKRQTPLHFAAMCNNTTCLKLLLNKGADLSLRNVYNQTPLDLATIRNCKECVFEIENFIFIFICNRDIEKYKRNLESNIYVTFQVEPVDVKVKNKKCTKSNQMKKTNLKLKKKFKPERSKLRQVVQDKLLNFKHTPTMPNADLDIKHSVYPDSYNPQTVNPSIYSHPVKDAQYFQGYTLDPTRPLYKVNTNNQNYEYSNCNYRNQNFNQMKYPSMSNFEKMEINYQYSLKRYYPYQTNPNYNTGQFKEIPINKVHNQFSNQVPPFKFNNNNFNPEIVPNCQNSFNLWTFNQPNSVNVDNSFGNYTVNGNQNYPRENDPPHNGIKNIPPSCQYSTNINQNLPNPPNQIRQSYNIISNVNQMIPNEISFPENFQTEKFFDGNYSENAKCCIEKFYKWNGNSDSSQRASTFSSNDELSHKSSPNTDLPQNFDVSPYCRFSEPNSIVYKNKQNQIEQEPQINEFFNLSDVKPILKFKNV</sequence>
<dbReference type="GO" id="GO:0007157">
    <property type="term" value="P:heterophilic cell-cell adhesion via plasma membrane cell adhesion molecules"/>
    <property type="evidence" value="ECO:0007669"/>
    <property type="project" value="TreeGrafter"/>
</dbReference>
<feature type="disulfide bond" evidence="20">
    <location>
        <begin position="463"/>
        <end position="472"/>
    </location>
</feature>
<dbReference type="GO" id="GO:0005886">
    <property type="term" value="C:plasma membrane"/>
    <property type="evidence" value="ECO:0007669"/>
    <property type="project" value="UniProtKB-SubCell"/>
</dbReference>
<evidence type="ECO:0000256" key="1">
    <source>
        <dbReference type="ARBA" id="ARBA00004123"/>
    </source>
</evidence>
<evidence type="ECO:0000256" key="22">
    <source>
        <dbReference type="SAM" id="SignalP"/>
    </source>
</evidence>
<feature type="disulfide bond" evidence="20">
    <location>
        <begin position="543"/>
        <end position="552"/>
    </location>
</feature>
<feature type="domain" description="EGF-like" evidence="23">
    <location>
        <begin position="792"/>
        <end position="828"/>
    </location>
</feature>
<evidence type="ECO:0000313" key="24">
    <source>
        <dbReference type="EMBL" id="OAF71325.1"/>
    </source>
</evidence>
<feature type="domain" description="EGF-like" evidence="23">
    <location>
        <begin position="163"/>
        <end position="200"/>
    </location>
</feature>
<evidence type="ECO:0000256" key="15">
    <source>
        <dbReference type="ARBA" id="ARBA00023159"/>
    </source>
</evidence>
<dbReference type="CDD" id="cd00054">
    <property type="entry name" value="EGF_CA"/>
    <property type="match status" value="6"/>
</dbReference>
<feature type="repeat" description="ANK" evidence="19">
    <location>
        <begin position="1360"/>
        <end position="1392"/>
    </location>
</feature>
<feature type="repeat" description="ANK" evidence="19">
    <location>
        <begin position="1227"/>
        <end position="1259"/>
    </location>
</feature>
<feature type="disulfide bond" evidence="20">
    <location>
        <begin position="321"/>
        <end position="331"/>
    </location>
</feature>
<dbReference type="Gene3D" id="2.10.25.10">
    <property type="entry name" value="Laminin"/>
    <property type="match status" value="12"/>
</dbReference>
<dbReference type="Pfam" id="PF00008">
    <property type="entry name" value="EGF"/>
    <property type="match status" value="8"/>
</dbReference>
<feature type="disulfide bond" evidence="20">
    <location>
        <begin position="697"/>
        <end position="706"/>
    </location>
</feature>
<feature type="region of interest" description="Disordered" evidence="21">
    <location>
        <begin position="1757"/>
        <end position="1784"/>
    </location>
</feature>
<feature type="domain" description="EGF-like" evidence="23">
    <location>
        <begin position="555"/>
        <end position="593"/>
    </location>
</feature>
<dbReference type="SUPFAM" id="SSF57184">
    <property type="entry name" value="Growth factor receptor domain"/>
    <property type="match status" value="1"/>
</dbReference>
<keyword evidence="4 20" id="KW-0245">EGF-like domain</keyword>
<dbReference type="SMART" id="SM00004">
    <property type="entry name" value="NL"/>
    <property type="match status" value="1"/>
</dbReference>
<dbReference type="GO" id="GO:0005634">
    <property type="term" value="C:nucleus"/>
    <property type="evidence" value="ECO:0007669"/>
    <property type="project" value="UniProtKB-SubCell"/>
</dbReference>
<dbReference type="PROSITE" id="PS01187">
    <property type="entry name" value="EGF_CA"/>
    <property type="match status" value="2"/>
</dbReference>
<feature type="domain" description="EGF-like" evidence="23">
    <location>
        <begin position="317"/>
        <end position="352"/>
    </location>
</feature>
<dbReference type="FunFam" id="2.10.25.10:FF:000321">
    <property type="entry name" value="Protein delta homolog 1"/>
    <property type="match status" value="1"/>
</dbReference>
<feature type="domain" description="EGF-like" evidence="23">
    <location>
        <begin position="513"/>
        <end position="553"/>
    </location>
</feature>
<feature type="domain" description="EGF-like" evidence="23">
    <location>
        <begin position="354"/>
        <end position="389"/>
    </location>
</feature>
<evidence type="ECO:0000256" key="21">
    <source>
        <dbReference type="SAM" id="MobiDB-lite"/>
    </source>
</evidence>
<feature type="disulfide bond" evidence="20">
    <location>
        <begin position="342"/>
        <end position="351"/>
    </location>
</feature>
<keyword evidence="10" id="KW-1133">Transmembrane helix</keyword>
<dbReference type="PANTHER" id="PTHR24049">
    <property type="entry name" value="CRUMBS FAMILY MEMBER"/>
    <property type="match status" value="1"/>
</dbReference>
<evidence type="ECO:0000256" key="18">
    <source>
        <dbReference type="ARBA" id="ARBA00023242"/>
    </source>
</evidence>
<gene>
    <name evidence="24" type="ORF">A3Q56_00925</name>
</gene>
<evidence type="ECO:0000256" key="6">
    <source>
        <dbReference type="ARBA" id="ARBA00022729"/>
    </source>
</evidence>
<evidence type="ECO:0000256" key="4">
    <source>
        <dbReference type="ARBA" id="ARBA00022536"/>
    </source>
</evidence>
<feature type="disulfide bond" evidence="20">
    <location>
        <begin position="818"/>
        <end position="827"/>
    </location>
</feature>
<comment type="similarity">
    <text evidence="3">Belongs to the NOTCH family.</text>
</comment>
<feature type="disulfide bond" evidence="20">
    <location>
        <begin position="583"/>
        <end position="592"/>
    </location>
</feature>
<keyword evidence="17" id="KW-0325">Glycoprotein</keyword>
<dbReference type="InterPro" id="IPR000152">
    <property type="entry name" value="EGF-type_Asp/Asn_hydroxyl_site"/>
</dbReference>
<dbReference type="InterPro" id="IPR036770">
    <property type="entry name" value="Ankyrin_rpt-contain_sf"/>
</dbReference>
<reference evidence="24 25" key="1">
    <citation type="submission" date="2016-04" db="EMBL/GenBank/DDBJ databases">
        <title>The genome of Intoshia linei affirms orthonectids as highly simplified spiralians.</title>
        <authorList>
            <person name="Mikhailov K.V."/>
            <person name="Slusarev G.S."/>
            <person name="Nikitin M.A."/>
            <person name="Logacheva M.D."/>
            <person name="Penin A."/>
            <person name="Aleoshin V."/>
            <person name="Panchin Y.V."/>
        </authorList>
    </citation>
    <scope>NUCLEOTIDE SEQUENCE [LARGE SCALE GENOMIC DNA]</scope>
    <source>
        <strain evidence="24">Intl2013</strain>
        <tissue evidence="24">Whole animal</tissue>
    </source>
</reference>
<feature type="signal peptide" evidence="22">
    <location>
        <begin position="1"/>
        <end position="23"/>
    </location>
</feature>
<dbReference type="Pfam" id="PF12796">
    <property type="entry name" value="Ank_2"/>
    <property type="match status" value="2"/>
</dbReference>
<comment type="subcellular location">
    <subcellularLocation>
        <location evidence="2">Cell membrane</location>
        <topology evidence="2">Single-pass type I membrane protein</topology>
    </subcellularLocation>
    <subcellularLocation>
        <location evidence="1">Nucleus</location>
    </subcellularLocation>
</comment>
<dbReference type="SMART" id="SM00248">
    <property type="entry name" value="ANK"/>
    <property type="match status" value="5"/>
</dbReference>
<comment type="caution">
    <text evidence="24">The sequence shown here is derived from an EMBL/GenBank/DDBJ whole genome shotgun (WGS) entry which is preliminary data.</text>
</comment>
<keyword evidence="16" id="KW-0804">Transcription</keyword>
<dbReference type="PROSITE" id="PS00010">
    <property type="entry name" value="ASX_HYDROXYL"/>
    <property type="match status" value="3"/>
</dbReference>
<evidence type="ECO:0000256" key="8">
    <source>
        <dbReference type="ARBA" id="ARBA00022782"/>
    </source>
</evidence>
<feature type="repeat" description="ANK" evidence="19">
    <location>
        <begin position="1260"/>
        <end position="1292"/>
    </location>
</feature>
<evidence type="ECO:0000256" key="17">
    <source>
        <dbReference type="ARBA" id="ARBA00023180"/>
    </source>
</evidence>
<evidence type="ECO:0000256" key="5">
    <source>
        <dbReference type="ARBA" id="ARBA00022692"/>
    </source>
</evidence>
<protein>
    <submittedName>
        <fullName evidence="24">Epidermal growth factor-related protein 1</fullName>
    </submittedName>
</protein>
<dbReference type="PROSITE" id="PS50088">
    <property type="entry name" value="ANK_REPEAT"/>
    <property type="match status" value="3"/>
</dbReference>
<keyword evidence="18" id="KW-0539">Nucleus</keyword>
<accession>A0A177BAT8</accession>
<feature type="domain" description="EGF-like" evidence="23">
    <location>
        <begin position="869"/>
        <end position="903"/>
    </location>
</feature>
<evidence type="ECO:0000259" key="23">
    <source>
        <dbReference type="PROSITE" id="PS50026"/>
    </source>
</evidence>
<dbReference type="PANTHER" id="PTHR24049:SF35">
    <property type="entry name" value="EGF-LIKE DOMAIN-CONTAINING PROTEIN"/>
    <property type="match status" value="1"/>
</dbReference>
<feature type="disulfide bond" evidence="20">
    <location>
        <begin position="419"/>
        <end position="428"/>
    </location>
</feature>
<keyword evidence="5" id="KW-0812">Transmembrane</keyword>
<dbReference type="PROSITE" id="PS01186">
    <property type="entry name" value="EGF_2"/>
    <property type="match status" value="8"/>
</dbReference>
<dbReference type="GO" id="GO:0045197">
    <property type="term" value="P:establishment or maintenance of epithelial cell apical/basal polarity"/>
    <property type="evidence" value="ECO:0007669"/>
    <property type="project" value="TreeGrafter"/>
</dbReference>
<dbReference type="PROSITE" id="PS50026">
    <property type="entry name" value="EGF_3"/>
    <property type="match status" value="18"/>
</dbReference>
<feature type="disulfide bond" evidence="20">
    <location>
        <begin position="501"/>
        <end position="510"/>
    </location>
</feature>
<dbReference type="PROSITE" id="PS00022">
    <property type="entry name" value="EGF_1"/>
    <property type="match status" value="18"/>
</dbReference>
<feature type="disulfide bond" evidence="20">
    <location>
        <begin position="620"/>
        <end position="629"/>
    </location>
</feature>
<feature type="disulfide bond" evidence="20">
    <location>
        <begin position="564"/>
        <end position="581"/>
    </location>
</feature>
<dbReference type="InterPro" id="IPR001881">
    <property type="entry name" value="EGF-like_Ca-bd_dom"/>
</dbReference>
<feature type="disulfide bond" evidence="20">
    <location>
        <begin position="358"/>
        <end position="368"/>
    </location>
</feature>
<keyword evidence="14 20" id="KW-1015">Disulfide bond</keyword>
<dbReference type="SUPFAM" id="SSF57196">
    <property type="entry name" value="EGF/Laminin"/>
    <property type="match status" value="10"/>
</dbReference>
<evidence type="ECO:0000256" key="12">
    <source>
        <dbReference type="ARBA" id="ARBA00023043"/>
    </source>
</evidence>
<dbReference type="Proteomes" id="UP000078046">
    <property type="component" value="Unassembled WGS sequence"/>
</dbReference>
<dbReference type="InterPro" id="IPR000800">
    <property type="entry name" value="Notch_dom"/>
</dbReference>
<dbReference type="GO" id="GO:0005509">
    <property type="term" value="F:calcium ion binding"/>
    <property type="evidence" value="ECO:0007669"/>
    <property type="project" value="InterPro"/>
</dbReference>
<dbReference type="InterPro" id="IPR009030">
    <property type="entry name" value="Growth_fac_rcpt_cys_sf"/>
</dbReference>
<evidence type="ECO:0000256" key="3">
    <source>
        <dbReference type="ARBA" id="ARBA00005847"/>
    </source>
</evidence>
<dbReference type="InterPro" id="IPR018097">
    <property type="entry name" value="EGF_Ca-bd_CS"/>
</dbReference>
<feature type="domain" description="EGF-like" evidence="23">
    <location>
        <begin position="431"/>
        <end position="473"/>
    </location>
</feature>
<evidence type="ECO:0000256" key="9">
    <source>
        <dbReference type="ARBA" id="ARBA00022976"/>
    </source>
</evidence>
<dbReference type="SUPFAM" id="SSF90193">
    <property type="entry name" value="Notch domain"/>
    <property type="match status" value="1"/>
</dbReference>
<feature type="disulfide bond" evidence="20">
    <location>
        <begin position="190"/>
        <end position="199"/>
    </location>
</feature>
<keyword evidence="6 22" id="KW-0732">Signal</keyword>
<feature type="domain" description="EGF-like" evidence="23">
    <location>
        <begin position="390"/>
        <end position="429"/>
    </location>
</feature>
<organism evidence="24 25">
    <name type="scientific">Intoshia linei</name>
    <dbReference type="NCBI Taxonomy" id="1819745"/>
    <lineage>
        <taxon>Eukaryota</taxon>
        <taxon>Metazoa</taxon>
        <taxon>Spiralia</taxon>
        <taxon>Lophotrochozoa</taxon>
        <taxon>Mesozoa</taxon>
        <taxon>Orthonectida</taxon>
        <taxon>Rhopaluridae</taxon>
        <taxon>Intoshia</taxon>
    </lineage>
</organism>
<dbReference type="OrthoDB" id="283575at2759"/>
<dbReference type="GO" id="GO:0030154">
    <property type="term" value="P:cell differentiation"/>
    <property type="evidence" value="ECO:0007669"/>
    <property type="project" value="UniProtKB-KW"/>
</dbReference>
<comment type="caution">
    <text evidence="20">Lacks conserved residue(s) required for the propagation of feature annotation.</text>
</comment>
<feature type="domain" description="EGF-like" evidence="23">
    <location>
        <begin position="240"/>
        <end position="277"/>
    </location>
</feature>
<evidence type="ECO:0000256" key="14">
    <source>
        <dbReference type="ARBA" id="ARBA00023157"/>
    </source>
</evidence>
<dbReference type="SUPFAM" id="SSF48403">
    <property type="entry name" value="Ankyrin repeat"/>
    <property type="match status" value="1"/>
</dbReference>
<dbReference type="GO" id="GO:0007219">
    <property type="term" value="P:Notch signaling pathway"/>
    <property type="evidence" value="ECO:0007669"/>
    <property type="project" value="UniProtKB-KW"/>
</dbReference>
<dbReference type="InterPro" id="IPR035993">
    <property type="entry name" value="Notch-like_dom_sf"/>
</dbReference>
<evidence type="ECO:0000256" key="10">
    <source>
        <dbReference type="ARBA" id="ARBA00022989"/>
    </source>
</evidence>
<feature type="disulfide bond" evidence="20">
    <location>
        <begin position="305"/>
        <end position="314"/>
    </location>
</feature>
<evidence type="ECO:0000256" key="16">
    <source>
        <dbReference type="ARBA" id="ARBA00023163"/>
    </source>
</evidence>
<feature type="chain" id="PRO_5008056945" evidence="22">
    <location>
        <begin position="24"/>
        <end position="1833"/>
    </location>
</feature>
<feature type="disulfide bond" evidence="20">
    <location>
        <begin position="658"/>
        <end position="667"/>
    </location>
</feature>
<feature type="disulfide bond" evidence="20">
    <location>
        <begin position="893"/>
        <end position="902"/>
    </location>
</feature>
<feature type="domain" description="EGF-like" evidence="23">
    <location>
        <begin position="279"/>
        <end position="315"/>
    </location>
</feature>
<evidence type="ECO:0000313" key="25">
    <source>
        <dbReference type="Proteomes" id="UP000078046"/>
    </source>
</evidence>
<keyword evidence="11" id="KW-0805">Transcription regulation</keyword>
<keyword evidence="8" id="KW-0221">Differentiation</keyword>
<feature type="disulfide bond" evidence="20">
    <location>
        <begin position="400"/>
        <end position="417"/>
    </location>
</feature>
<feature type="domain" description="EGF-like" evidence="23">
    <location>
        <begin position="670"/>
        <end position="707"/>
    </location>
</feature>
<dbReference type="SMART" id="SM00181">
    <property type="entry name" value="EGF"/>
    <property type="match status" value="20"/>
</dbReference>
<feature type="domain" description="EGF-like" evidence="23">
    <location>
        <begin position="752"/>
        <end position="790"/>
    </location>
</feature>
<keyword evidence="15" id="KW-0010">Activator</keyword>
<feature type="disulfide bond" evidence="20">
    <location>
        <begin position="379"/>
        <end position="388"/>
    </location>
</feature>
<feature type="domain" description="EGF-like" evidence="23">
    <location>
        <begin position="202"/>
        <end position="238"/>
    </location>
</feature>
<feature type="disulfide bond" evidence="20">
    <location>
        <begin position="267"/>
        <end position="276"/>
    </location>
</feature>
<feature type="domain" description="EGF-like" evidence="23">
    <location>
        <begin position="632"/>
        <end position="668"/>
    </location>
</feature>
<dbReference type="Gene3D" id="1.25.40.20">
    <property type="entry name" value="Ankyrin repeat-containing domain"/>
    <property type="match status" value="1"/>
</dbReference>
<feature type="disulfide bond" evidence="20">
    <location>
        <begin position="228"/>
        <end position="237"/>
    </location>
</feature>
<keyword evidence="13" id="KW-0472">Membrane</keyword>
<dbReference type="SMART" id="SM00179">
    <property type="entry name" value="EGF_CA"/>
    <property type="match status" value="14"/>
</dbReference>
<feature type="domain" description="EGF-like" evidence="23">
    <location>
        <begin position="595"/>
        <end position="630"/>
    </location>
</feature>
<feature type="disulfide bond" evidence="20">
    <location>
        <begin position="739"/>
        <end position="748"/>
    </location>
</feature>
<proteinExistence type="inferred from homology"/>